<protein>
    <recommendedName>
        <fullName evidence="3">DUF2946 family protein</fullName>
    </recommendedName>
</protein>
<reference evidence="1 2" key="1">
    <citation type="submission" date="2018-10" db="EMBL/GenBank/DDBJ databases">
        <title>Genomic Encyclopedia of Type Strains, Phase IV (KMG-IV): sequencing the most valuable type-strain genomes for metagenomic binning, comparative biology and taxonomic classification.</title>
        <authorList>
            <person name="Goeker M."/>
        </authorList>
    </citation>
    <scope>NUCLEOTIDE SEQUENCE [LARGE SCALE GENOMIC DNA]</scope>
    <source>
        <strain evidence="1 2">DSM 26916</strain>
    </source>
</reference>
<evidence type="ECO:0008006" key="3">
    <source>
        <dbReference type="Google" id="ProtNLM"/>
    </source>
</evidence>
<evidence type="ECO:0000313" key="1">
    <source>
        <dbReference type="EMBL" id="RLJ67950.1"/>
    </source>
</evidence>
<dbReference type="EMBL" id="RCCI01000004">
    <property type="protein sequence ID" value="RLJ67950.1"/>
    <property type="molecule type" value="Genomic_DNA"/>
</dbReference>
<gene>
    <name evidence="1" type="ORF">DFR35_0504</name>
</gene>
<dbReference type="Pfam" id="PF11162">
    <property type="entry name" value="DUF2946"/>
    <property type="match status" value="1"/>
</dbReference>
<dbReference type="RefSeq" id="WP_124962384.1">
    <property type="nucleotide sequence ID" value="NZ_BHVV01000001.1"/>
</dbReference>
<sequence>MPDMHALRLPRWLTLVLALLLLGGQQAALAHMAGHLAGGAGTQVVAGQGDDEHGAALTLSHVCTTCVVLDSYAAPLPALPPLPVIETAYGVAPAPTFSAPAICPTRPYAARAPPLPL</sequence>
<dbReference type="AlphaFoldDB" id="A0A497XKP0"/>
<dbReference type="Proteomes" id="UP000268908">
    <property type="component" value="Unassembled WGS sequence"/>
</dbReference>
<keyword evidence="2" id="KW-1185">Reference proteome</keyword>
<evidence type="ECO:0000313" key="2">
    <source>
        <dbReference type="Proteomes" id="UP000268908"/>
    </source>
</evidence>
<dbReference type="InterPro" id="IPR021333">
    <property type="entry name" value="DUF2946"/>
</dbReference>
<comment type="caution">
    <text evidence="1">The sequence shown here is derived from an EMBL/GenBank/DDBJ whole genome shotgun (WGS) entry which is preliminary data.</text>
</comment>
<proteinExistence type="predicted"/>
<accession>A0A497XKP0</accession>
<organism evidence="1 2">
    <name type="scientific">Sulfurisoma sediminicola</name>
    <dbReference type="NCBI Taxonomy" id="1381557"/>
    <lineage>
        <taxon>Bacteria</taxon>
        <taxon>Pseudomonadati</taxon>
        <taxon>Pseudomonadota</taxon>
        <taxon>Betaproteobacteria</taxon>
        <taxon>Nitrosomonadales</taxon>
        <taxon>Sterolibacteriaceae</taxon>
        <taxon>Sulfurisoma</taxon>
    </lineage>
</organism>
<name>A0A497XKP0_9PROT</name>